<evidence type="ECO:0000256" key="7">
    <source>
        <dbReference type="ARBA" id="ARBA00023004"/>
    </source>
</evidence>
<reference evidence="12" key="1">
    <citation type="submission" date="2020-07" db="EMBL/GenBank/DDBJ databases">
        <authorList>
            <person name="Lin J."/>
        </authorList>
    </citation>
    <scope>NUCLEOTIDE SEQUENCE</scope>
</reference>
<evidence type="ECO:0000256" key="6">
    <source>
        <dbReference type="ARBA" id="ARBA00022982"/>
    </source>
</evidence>
<dbReference type="GO" id="GO:0009570">
    <property type="term" value="C:chloroplast stroma"/>
    <property type="evidence" value="ECO:0007669"/>
    <property type="project" value="TreeGrafter"/>
</dbReference>
<evidence type="ECO:0000256" key="4">
    <source>
        <dbReference type="ARBA" id="ARBA00022714"/>
    </source>
</evidence>
<dbReference type="GO" id="GO:0022900">
    <property type="term" value="P:electron transport chain"/>
    <property type="evidence" value="ECO:0007669"/>
    <property type="project" value="InterPro"/>
</dbReference>
<dbReference type="PROSITE" id="PS51085">
    <property type="entry name" value="2FE2S_FER_2"/>
    <property type="match status" value="1"/>
</dbReference>
<comment type="cofactor">
    <cofactor evidence="9">
        <name>[2Fe-2S] cluster</name>
        <dbReference type="ChEBI" id="CHEBI:190135"/>
    </cofactor>
    <text evidence="9">Binds 1 [2Fe-2S] cluster.</text>
</comment>
<evidence type="ECO:0000256" key="8">
    <source>
        <dbReference type="ARBA" id="ARBA00023014"/>
    </source>
</evidence>
<feature type="compositionally biased region" description="Low complexity" evidence="10">
    <location>
        <begin position="53"/>
        <end position="65"/>
    </location>
</feature>
<keyword evidence="3 9" id="KW-0813">Transport</keyword>
<dbReference type="InterPro" id="IPR006058">
    <property type="entry name" value="2Fe2S_fd_BS"/>
</dbReference>
<protein>
    <recommendedName>
        <fullName evidence="9">Ferredoxin</fullName>
    </recommendedName>
</protein>
<dbReference type="PROSITE" id="PS00197">
    <property type="entry name" value="2FE2S_FER_1"/>
    <property type="match status" value="1"/>
</dbReference>
<dbReference type="InterPro" id="IPR001041">
    <property type="entry name" value="2Fe-2S_ferredoxin-type"/>
</dbReference>
<evidence type="ECO:0000256" key="9">
    <source>
        <dbReference type="RuleBase" id="RU364001"/>
    </source>
</evidence>
<comment type="similarity">
    <text evidence="2 9">Belongs to the 2Fe2S plant-type ferredoxin family.</text>
</comment>
<keyword evidence="6 9" id="KW-0249">Electron transport</keyword>
<dbReference type="GO" id="GO:0046872">
    <property type="term" value="F:metal ion binding"/>
    <property type="evidence" value="ECO:0007669"/>
    <property type="project" value="UniProtKB-KW"/>
</dbReference>
<dbReference type="InterPro" id="IPR012675">
    <property type="entry name" value="Beta-grasp_dom_sf"/>
</dbReference>
<dbReference type="EMBL" id="LR862133">
    <property type="protein sequence ID" value="CAD1838846.1"/>
    <property type="molecule type" value="Genomic_DNA"/>
</dbReference>
<evidence type="ECO:0000256" key="1">
    <source>
        <dbReference type="ARBA" id="ARBA00004229"/>
    </source>
</evidence>
<feature type="region of interest" description="Disordered" evidence="10">
    <location>
        <begin position="1"/>
        <end position="74"/>
    </location>
</feature>
<dbReference type="SUPFAM" id="SSF54292">
    <property type="entry name" value="2Fe-2S ferredoxin-like"/>
    <property type="match status" value="1"/>
</dbReference>
<evidence type="ECO:0000313" key="12">
    <source>
        <dbReference type="EMBL" id="CAD1838846.1"/>
    </source>
</evidence>
<keyword evidence="9" id="KW-0150">Chloroplast</keyword>
<dbReference type="InterPro" id="IPR010241">
    <property type="entry name" value="Fd_pln"/>
</dbReference>
<dbReference type="CDD" id="cd00207">
    <property type="entry name" value="fer2"/>
    <property type="match status" value="1"/>
</dbReference>
<dbReference type="Pfam" id="PF00111">
    <property type="entry name" value="Fer2"/>
    <property type="match status" value="1"/>
</dbReference>
<comment type="function">
    <text evidence="9">Ferredoxins are iron-sulfur proteins that transfer electrons in a wide variety of metabolic reactions.</text>
</comment>
<dbReference type="GO" id="GO:0051537">
    <property type="term" value="F:2 iron, 2 sulfur cluster binding"/>
    <property type="evidence" value="ECO:0007669"/>
    <property type="project" value="UniProtKB-KW"/>
</dbReference>
<sequence>MSFNPNHKFKPDLPPSNPKQMHDNPPTHLPPRVTPPHPPPPHLVSYPPPLISPSPHSSTPSTTKSKQFNGDRHRYHSSSVVAAHGHALVRPAQYRRVPPQGGGGGGGGLFGGAGAGAGVGVRVGVRRGGRMTAMAYKVKLITPTGEVELSCPEDEYILDKAEEEGIDLPYSCRAGSCSSCAGKIVSGEVDQSDGSFLDDDQIAAGYVLTCAAYPAPTSSSRPTRRKSSRHSH</sequence>
<dbReference type="Gene3D" id="3.10.20.30">
    <property type="match status" value="1"/>
</dbReference>
<keyword evidence="9" id="KW-0934">Plastid</keyword>
<dbReference type="PANTHER" id="PTHR43112">
    <property type="entry name" value="FERREDOXIN"/>
    <property type="match status" value="1"/>
</dbReference>
<evidence type="ECO:0000259" key="11">
    <source>
        <dbReference type="PROSITE" id="PS51085"/>
    </source>
</evidence>
<dbReference type="InterPro" id="IPR036010">
    <property type="entry name" value="2Fe-2S_ferredoxin-like_sf"/>
</dbReference>
<dbReference type="PANTHER" id="PTHR43112:SF3">
    <property type="entry name" value="FERREDOXIN-2, CHLOROPLASTIC"/>
    <property type="match status" value="1"/>
</dbReference>
<gene>
    <name evidence="12" type="ORF">CB5_LOCUS22057</name>
</gene>
<evidence type="ECO:0000256" key="2">
    <source>
        <dbReference type="ARBA" id="ARBA00007874"/>
    </source>
</evidence>
<evidence type="ECO:0000256" key="5">
    <source>
        <dbReference type="ARBA" id="ARBA00022723"/>
    </source>
</evidence>
<name>A0A6V7Q7L3_ANACO</name>
<feature type="compositionally biased region" description="Pro residues" evidence="10">
    <location>
        <begin position="27"/>
        <end position="52"/>
    </location>
</feature>
<dbReference type="AlphaFoldDB" id="A0A6V7Q7L3"/>
<evidence type="ECO:0000256" key="3">
    <source>
        <dbReference type="ARBA" id="ARBA00022448"/>
    </source>
</evidence>
<organism evidence="12">
    <name type="scientific">Ananas comosus var. bracteatus</name>
    <name type="common">red pineapple</name>
    <dbReference type="NCBI Taxonomy" id="296719"/>
    <lineage>
        <taxon>Eukaryota</taxon>
        <taxon>Viridiplantae</taxon>
        <taxon>Streptophyta</taxon>
        <taxon>Embryophyta</taxon>
        <taxon>Tracheophyta</taxon>
        <taxon>Spermatophyta</taxon>
        <taxon>Magnoliopsida</taxon>
        <taxon>Liliopsida</taxon>
        <taxon>Poales</taxon>
        <taxon>Bromeliaceae</taxon>
        <taxon>Bromelioideae</taxon>
        <taxon>Ananas</taxon>
    </lineage>
</organism>
<accession>A0A6V7Q7L3</accession>
<dbReference type="GO" id="GO:0009055">
    <property type="term" value="F:electron transfer activity"/>
    <property type="evidence" value="ECO:0007669"/>
    <property type="project" value="InterPro"/>
</dbReference>
<proteinExistence type="inferred from homology"/>
<comment type="subcellular location">
    <subcellularLocation>
        <location evidence="1 9">Plastid</location>
        <location evidence="1 9">Chloroplast</location>
    </subcellularLocation>
</comment>
<feature type="domain" description="2Fe-2S ferredoxin-type" evidence="11">
    <location>
        <begin position="136"/>
        <end position="227"/>
    </location>
</feature>
<dbReference type="NCBIfam" id="TIGR02008">
    <property type="entry name" value="fdx_plant"/>
    <property type="match status" value="1"/>
</dbReference>
<keyword evidence="5 9" id="KW-0479">Metal-binding</keyword>
<keyword evidence="8 9" id="KW-0411">Iron-sulfur</keyword>
<keyword evidence="4 9" id="KW-0001">2Fe-2S</keyword>
<keyword evidence="7 9" id="KW-0408">Iron</keyword>
<evidence type="ECO:0000256" key="10">
    <source>
        <dbReference type="SAM" id="MobiDB-lite"/>
    </source>
</evidence>
<dbReference type="FunFam" id="3.10.20.30:FF:000014">
    <property type="entry name" value="Ferredoxin"/>
    <property type="match status" value="1"/>
</dbReference>